<accession>A0A975BH64</accession>
<protein>
    <submittedName>
        <fullName evidence="1">Uncharacterized protein</fullName>
    </submittedName>
</protein>
<keyword evidence="2" id="KW-1185">Reference proteome</keyword>
<dbReference type="Proteomes" id="UP000663722">
    <property type="component" value="Chromosome"/>
</dbReference>
<sequence>MPNRFDSGISLIRPRSVRLLILQTMTPFHSVQQAFPRFFLIL</sequence>
<dbReference type="KEGG" id="dmm:dnm_013160"/>
<organism evidence="1 2">
    <name type="scientific">Desulfonema magnum</name>
    <dbReference type="NCBI Taxonomy" id="45655"/>
    <lineage>
        <taxon>Bacteria</taxon>
        <taxon>Pseudomonadati</taxon>
        <taxon>Thermodesulfobacteriota</taxon>
        <taxon>Desulfobacteria</taxon>
        <taxon>Desulfobacterales</taxon>
        <taxon>Desulfococcaceae</taxon>
        <taxon>Desulfonema</taxon>
    </lineage>
</organism>
<evidence type="ECO:0000313" key="2">
    <source>
        <dbReference type="Proteomes" id="UP000663722"/>
    </source>
</evidence>
<reference evidence="1" key="1">
    <citation type="journal article" date="2021" name="Microb. Physiol.">
        <title>Proteogenomic Insights into the Physiology of Marine, Sulfate-Reducing, Filamentous Desulfonema limicola and Desulfonema magnum.</title>
        <authorList>
            <person name="Schnaars V."/>
            <person name="Wohlbrand L."/>
            <person name="Scheve S."/>
            <person name="Hinrichs C."/>
            <person name="Reinhardt R."/>
            <person name="Rabus R."/>
        </authorList>
    </citation>
    <scope>NUCLEOTIDE SEQUENCE</scope>
    <source>
        <strain evidence="1">4be13</strain>
    </source>
</reference>
<proteinExistence type="predicted"/>
<dbReference type="AlphaFoldDB" id="A0A975BH64"/>
<name>A0A975BH64_9BACT</name>
<evidence type="ECO:0000313" key="1">
    <source>
        <dbReference type="EMBL" id="QTA85311.1"/>
    </source>
</evidence>
<gene>
    <name evidence="1" type="ORF">dnm_013160</name>
</gene>
<dbReference type="EMBL" id="CP061800">
    <property type="protein sequence ID" value="QTA85311.1"/>
    <property type="molecule type" value="Genomic_DNA"/>
</dbReference>